<evidence type="ECO:0000256" key="16">
    <source>
        <dbReference type="ARBA" id="ARBA00023157"/>
    </source>
</evidence>
<feature type="region of interest" description="Disordered" evidence="20">
    <location>
        <begin position="1010"/>
        <end position="1030"/>
    </location>
</feature>
<keyword evidence="17" id="KW-0325">Glycoprotein</keyword>
<dbReference type="InterPro" id="IPR043538">
    <property type="entry name" value="XYLT"/>
</dbReference>
<dbReference type="Pfam" id="PF12529">
    <property type="entry name" value="Xylo_C"/>
    <property type="match status" value="1"/>
</dbReference>
<comment type="subcellular location">
    <subcellularLocation>
        <location evidence="2">Endoplasmic reticulum membrane</location>
        <topology evidence="2">Single-pass type II membrane protein</topology>
    </subcellularLocation>
    <subcellularLocation>
        <location evidence="1">Golgi apparatus membrane</location>
        <topology evidence="1">Single-pass type II membrane protein</topology>
    </subcellularLocation>
</comment>
<keyword evidence="13 21" id="KW-1133">Transmembrane helix</keyword>
<dbReference type="EnsemblMetazoa" id="XM_038209127.1">
    <property type="protein sequence ID" value="XP_038065055.1"/>
    <property type="gene ID" value="LOC119735427"/>
</dbReference>
<dbReference type="GO" id="GO:0046872">
    <property type="term" value="F:metal ion binding"/>
    <property type="evidence" value="ECO:0007669"/>
    <property type="project" value="UniProtKB-KW"/>
</dbReference>
<dbReference type="GO" id="GO:0005789">
    <property type="term" value="C:endoplasmic reticulum membrane"/>
    <property type="evidence" value="ECO:0007669"/>
    <property type="project" value="UniProtKB-SubCell"/>
</dbReference>
<keyword evidence="12" id="KW-0735">Signal-anchor</keyword>
<evidence type="ECO:0000256" key="18">
    <source>
        <dbReference type="ARBA" id="ARBA00042865"/>
    </source>
</evidence>
<dbReference type="PANTHER" id="PTHR46025:SF3">
    <property type="entry name" value="XYLOSYLTRANSFERASE OXT"/>
    <property type="match status" value="1"/>
</dbReference>
<dbReference type="EC" id="2.4.2.26" evidence="6"/>
<keyword evidence="9 21" id="KW-0812">Transmembrane</keyword>
<feature type="compositionally biased region" description="Pro residues" evidence="20">
    <location>
        <begin position="213"/>
        <end position="226"/>
    </location>
</feature>
<dbReference type="EnsemblMetazoa" id="XM_038209128.1">
    <property type="protein sequence ID" value="XP_038065056.1"/>
    <property type="gene ID" value="LOC119735427"/>
</dbReference>
<feature type="region of interest" description="Disordered" evidence="20">
    <location>
        <begin position="258"/>
        <end position="290"/>
    </location>
</feature>
<evidence type="ECO:0000256" key="12">
    <source>
        <dbReference type="ARBA" id="ARBA00022968"/>
    </source>
</evidence>
<keyword evidence="24" id="KW-1185">Reference proteome</keyword>
<evidence type="ECO:0000256" key="19">
    <source>
        <dbReference type="ARBA" id="ARBA00047847"/>
    </source>
</evidence>
<dbReference type="GO" id="GO:0000139">
    <property type="term" value="C:Golgi membrane"/>
    <property type="evidence" value="ECO:0007669"/>
    <property type="project" value="UniProtKB-SubCell"/>
</dbReference>
<evidence type="ECO:0000256" key="11">
    <source>
        <dbReference type="ARBA" id="ARBA00022824"/>
    </source>
</evidence>
<evidence type="ECO:0000256" key="7">
    <source>
        <dbReference type="ARBA" id="ARBA00022676"/>
    </source>
</evidence>
<evidence type="ECO:0000256" key="6">
    <source>
        <dbReference type="ARBA" id="ARBA00011972"/>
    </source>
</evidence>
<feature type="domain" description="Xylosyltransferase C-terminal" evidence="22">
    <location>
        <begin position="678"/>
        <end position="859"/>
    </location>
</feature>
<dbReference type="PANTHER" id="PTHR46025">
    <property type="entry name" value="XYLOSYLTRANSFERASE OXT"/>
    <property type="match status" value="1"/>
</dbReference>
<dbReference type="Proteomes" id="UP000887568">
    <property type="component" value="Unplaced"/>
</dbReference>
<evidence type="ECO:0000256" key="17">
    <source>
        <dbReference type="ARBA" id="ARBA00023180"/>
    </source>
</evidence>
<dbReference type="OrthoDB" id="2019572at2759"/>
<dbReference type="InterPro" id="IPR003406">
    <property type="entry name" value="Glyco_trans_14"/>
</dbReference>
<evidence type="ECO:0000256" key="4">
    <source>
        <dbReference type="ARBA" id="ARBA00005093"/>
    </source>
</evidence>
<comment type="pathway">
    <text evidence="3">Glycan metabolism; chondroitin sulfate biosynthesis.</text>
</comment>
<proteinExistence type="inferred from homology"/>
<dbReference type="OMA" id="SCRYVAM"/>
<dbReference type="Pfam" id="PF02485">
    <property type="entry name" value="Branch"/>
    <property type="match status" value="1"/>
</dbReference>
<evidence type="ECO:0000256" key="14">
    <source>
        <dbReference type="ARBA" id="ARBA00023034"/>
    </source>
</evidence>
<evidence type="ECO:0000313" key="24">
    <source>
        <dbReference type="Proteomes" id="UP000887568"/>
    </source>
</evidence>
<keyword evidence="8" id="KW-0808">Transferase</keyword>
<evidence type="ECO:0000259" key="22">
    <source>
        <dbReference type="Pfam" id="PF12529"/>
    </source>
</evidence>
<keyword evidence="14" id="KW-0333">Golgi apparatus</keyword>
<sequence>MMVLDARKTTQLQSRSAVVALTSPAGNGGQMKRTSRLCYRYRRAVYVATFIIVVQLVAAWTFFFVLEKDEEGRRRREEMVWSADRELGRVGGAGGEMKGGSSRDVNPKLSGVHGVLQKQPVDKIQFASVGNNSSYPKIKENNFQNGKGNVPRQQVTVASVLSLGIFKDAMNQFNESPVYRHGGRAKQTKEDKFPLDRRRTKGKQTKSKTKPVPEQPVPEQPVPEQPVPEQVNSNQLTNSANANSMDKAAILVAPPAYDDNDPPDEAPPFDGALPADKETSPIGGGKPVKQYQSRKANMTIVGNKTVQFDYSSSCPIEGKDAVSALGRATTLQCKQDIADVVCRMKKGSLYPQKIARMCPLKGKPNNEVDDKIKYKLVDDKPVRIVYVLVVHGRALRQVRRLIRLLFHTDHYFYIHVDSRSDYLHRELSKMAQAFSNIRLTPWRLATIWGGASLLQVYLRCMEDLLNMADWQWDFFINLSESDMPIKTNEYLVSFLSRYRKYNFLKAHGNDDERKDKKGKRKPGFIKKQGLDKVFYECDTHMWRLGDRKLPTGITLDGGSDWITINRQFVEYLITSKNELLTGLKQMYKYTLLPAESFFHTVLENSELCKTFVDNNLRVTNWKRKLGCQCQYKHIVDWCGCSPNDFKPEDMYKTKPNRPAYFARKFEPVINQAVINQLDTYLYGAYPVGTAGDRSYWQSLYHRADGATEAPGDIPLTVYQSFVRLMAAHINLVSQGHPYDNHCAYSIKSSPTEVTLFFQNDDFRGVVVSVEGQTPNGATDILEVWLSLAREFRIVSYVGPSTRLQKFQVGTQYDLKERVLRNFANIMGPEDSPIVFIKWKPGEQVQVTISWIDPTNHIAASFDTTVDHDKEETHHSPPFKKPLRPGKWYVKLLYQWMVVAEVEFLIVPQALAEGRPIQRHDSIMLNSGVPNNSYVEKDFSSMKSIFQLGDSASLIAEANKRAQNVGEALHDWVDEIVGQHWSVMGFCVAPTNGTKVAECRQFKPCYGQSWSTLSPDSKSDLSHVKADGRIR</sequence>
<feature type="compositionally biased region" description="Basic and acidic residues" evidence="20">
    <location>
        <begin position="187"/>
        <end position="197"/>
    </location>
</feature>
<evidence type="ECO:0000256" key="1">
    <source>
        <dbReference type="ARBA" id="ARBA00004323"/>
    </source>
</evidence>
<keyword evidence="11" id="KW-0256">Endoplasmic reticulum</keyword>
<reference evidence="23" key="1">
    <citation type="submission" date="2022-11" db="UniProtKB">
        <authorList>
            <consortium name="EnsemblMetazoa"/>
        </authorList>
    </citation>
    <scope>IDENTIFICATION</scope>
</reference>
<evidence type="ECO:0000256" key="8">
    <source>
        <dbReference type="ARBA" id="ARBA00022679"/>
    </source>
</evidence>
<keyword evidence="7" id="KW-0328">Glycosyltransferase</keyword>
<keyword evidence="10" id="KW-0479">Metal-binding</keyword>
<evidence type="ECO:0000256" key="13">
    <source>
        <dbReference type="ARBA" id="ARBA00022989"/>
    </source>
</evidence>
<feature type="compositionally biased region" description="Basic residues" evidence="20">
    <location>
        <begin position="198"/>
        <end position="209"/>
    </location>
</feature>
<dbReference type="GeneID" id="119735427"/>
<evidence type="ECO:0000256" key="3">
    <source>
        <dbReference type="ARBA" id="ARBA00004840"/>
    </source>
</evidence>
<organism evidence="23 24">
    <name type="scientific">Patiria miniata</name>
    <name type="common">Bat star</name>
    <name type="synonym">Asterina miniata</name>
    <dbReference type="NCBI Taxonomy" id="46514"/>
    <lineage>
        <taxon>Eukaryota</taxon>
        <taxon>Metazoa</taxon>
        <taxon>Echinodermata</taxon>
        <taxon>Eleutherozoa</taxon>
        <taxon>Asterozoa</taxon>
        <taxon>Asteroidea</taxon>
        <taxon>Valvatacea</taxon>
        <taxon>Valvatida</taxon>
        <taxon>Asterinidae</taxon>
        <taxon>Patiria</taxon>
    </lineage>
</organism>
<dbReference type="AlphaFoldDB" id="A0A914AM02"/>
<evidence type="ECO:0000256" key="21">
    <source>
        <dbReference type="SAM" id="Phobius"/>
    </source>
</evidence>
<feature type="transmembrane region" description="Helical" evidence="21">
    <location>
        <begin position="44"/>
        <end position="66"/>
    </location>
</feature>
<evidence type="ECO:0000256" key="2">
    <source>
        <dbReference type="ARBA" id="ARBA00004648"/>
    </source>
</evidence>
<comment type="similarity">
    <text evidence="5">Belongs to the glycosyltransferase 14 family. XylT subfamily.</text>
</comment>
<evidence type="ECO:0000256" key="10">
    <source>
        <dbReference type="ARBA" id="ARBA00022723"/>
    </source>
</evidence>
<feature type="region of interest" description="Disordered" evidence="20">
    <location>
        <begin position="177"/>
        <end position="231"/>
    </location>
</feature>
<dbReference type="RefSeq" id="XP_038065055.1">
    <property type="nucleotide sequence ID" value="XM_038209127.1"/>
</dbReference>
<comment type="catalytic activity">
    <reaction evidence="19">
        <text>UDP-alpha-D-xylose + L-seryl-[protein] = 3-O-(beta-D-xylosyl)-L-seryl-[protein] + UDP + H(+)</text>
        <dbReference type="Rhea" id="RHEA:50192"/>
        <dbReference type="Rhea" id="RHEA-COMP:9863"/>
        <dbReference type="Rhea" id="RHEA-COMP:12567"/>
        <dbReference type="ChEBI" id="CHEBI:15378"/>
        <dbReference type="ChEBI" id="CHEBI:29999"/>
        <dbReference type="ChEBI" id="CHEBI:57632"/>
        <dbReference type="ChEBI" id="CHEBI:58223"/>
        <dbReference type="ChEBI" id="CHEBI:132085"/>
        <dbReference type="EC" id="2.4.2.26"/>
    </reaction>
</comment>
<evidence type="ECO:0000256" key="9">
    <source>
        <dbReference type="ARBA" id="ARBA00022692"/>
    </source>
</evidence>
<feature type="compositionally biased region" description="Basic and acidic residues" evidence="20">
    <location>
        <begin position="1016"/>
        <end position="1030"/>
    </location>
</feature>
<keyword evidence="15 21" id="KW-0472">Membrane</keyword>
<keyword evidence="16" id="KW-1015">Disulfide bond</keyword>
<dbReference type="InterPro" id="IPR024448">
    <property type="entry name" value="XylT_C"/>
</dbReference>
<dbReference type="GO" id="GO:0015012">
    <property type="term" value="P:heparan sulfate proteoglycan biosynthetic process"/>
    <property type="evidence" value="ECO:0007669"/>
    <property type="project" value="TreeGrafter"/>
</dbReference>
<protein>
    <recommendedName>
        <fullName evidence="6">protein xylosyltransferase</fullName>
        <ecNumber evidence="6">2.4.2.26</ecNumber>
    </recommendedName>
    <alternativeName>
        <fullName evidence="18">Peptide O-xylosyltransferase</fullName>
    </alternativeName>
</protein>
<comment type="pathway">
    <text evidence="4">Glycan metabolism; heparan sulfate biosynthesis.</text>
</comment>
<accession>A0A914AM02</accession>
<evidence type="ECO:0000256" key="5">
    <source>
        <dbReference type="ARBA" id="ARBA00010195"/>
    </source>
</evidence>
<evidence type="ECO:0000313" key="23">
    <source>
        <dbReference type="EnsemblMetazoa" id="XP_038065055.1"/>
    </source>
</evidence>
<evidence type="ECO:0000256" key="20">
    <source>
        <dbReference type="SAM" id="MobiDB-lite"/>
    </source>
</evidence>
<evidence type="ECO:0000256" key="15">
    <source>
        <dbReference type="ARBA" id="ARBA00023136"/>
    </source>
</evidence>
<name>A0A914AM02_PATMI</name>
<dbReference type="GO" id="GO:0030158">
    <property type="term" value="F:protein xylosyltransferase activity"/>
    <property type="evidence" value="ECO:0007669"/>
    <property type="project" value="UniProtKB-EC"/>
</dbReference>
<dbReference type="GO" id="GO:0050650">
    <property type="term" value="P:chondroitin sulfate proteoglycan biosynthetic process"/>
    <property type="evidence" value="ECO:0007669"/>
    <property type="project" value="TreeGrafter"/>
</dbReference>
<dbReference type="RefSeq" id="XP_038065056.1">
    <property type="nucleotide sequence ID" value="XM_038209128.1"/>
</dbReference>